<keyword evidence="4" id="KW-0694">RNA-binding</keyword>
<organism evidence="8">
    <name type="scientific">Caldilineaceae bacterium SB0661_bin_32</name>
    <dbReference type="NCBI Taxonomy" id="2605255"/>
    <lineage>
        <taxon>Bacteria</taxon>
        <taxon>Bacillati</taxon>
        <taxon>Chloroflexota</taxon>
        <taxon>Caldilineae</taxon>
        <taxon>Caldilineales</taxon>
        <taxon>Caldilineaceae</taxon>
    </lineage>
</organism>
<evidence type="ECO:0000256" key="3">
    <source>
        <dbReference type="ARBA" id="ARBA00016113"/>
    </source>
</evidence>
<gene>
    <name evidence="8" type="primary">csm5</name>
    <name evidence="8" type="ORF">F4X14_11840</name>
</gene>
<dbReference type="Pfam" id="PF03787">
    <property type="entry name" value="RAMPs"/>
    <property type="match status" value="1"/>
</dbReference>
<keyword evidence="5" id="KW-0051">Antiviral defense</keyword>
<dbReference type="PANTHER" id="PTHR38007">
    <property type="entry name" value="CRISPR SYSTEM CMS PROTEIN CSM5"/>
    <property type="match status" value="1"/>
</dbReference>
<dbReference type="InterPro" id="IPR010173">
    <property type="entry name" value="CRISPR-assoc_Csm5"/>
</dbReference>
<dbReference type="InterPro" id="IPR005537">
    <property type="entry name" value="RAMP_III_fam"/>
</dbReference>
<dbReference type="GO" id="GO:0003723">
    <property type="term" value="F:RNA binding"/>
    <property type="evidence" value="ECO:0007669"/>
    <property type="project" value="UniProtKB-KW"/>
</dbReference>
<comment type="caution">
    <text evidence="8">The sequence shown here is derived from an EMBL/GenBank/DDBJ whole genome shotgun (WGS) entry which is preliminary data.</text>
</comment>
<comment type="function">
    <text evidence="1">This subunit might be involved in maturation of a crRNA intermediate to its mature form.</text>
</comment>
<dbReference type="NCBIfam" id="TIGR01899">
    <property type="entry name" value="cas_TM1807_csm5"/>
    <property type="match status" value="1"/>
</dbReference>
<feature type="domain" description="CRISPR type III-associated protein" evidence="7">
    <location>
        <begin position="11"/>
        <end position="255"/>
    </location>
</feature>
<evidence type="ECO:0000256" key="6">
    <source>
        <dbReference type="ARBA" id="ARBA00031720"/>
    </source>
</evidence>
<evidence type="ECO:0000256" key="5">
    <source>
        <dbReference type="ARBA" id="ARBA00023118"/>
    </source>
</evidence>
<reference evidence="8" key="1">
    <citation type="submission" date="2019-09" db="EMBL/GenBank/DDBJ databases">
        <title>Characterisation of the sponge microbiome using genome-centric metagenomics.</title>
        <authorList>
            <person name="Engelberts J.P."/>
            <person name="Robbins S.J."/>
            <person name="De Goeij J.M."/>
            <person name="Aranda M."/>
            <person name="Bell S.C."/>
            <person name="Webster N.S."/>
        </authorList>
    </citation>
    <scope>NUCLEOTIDE SEQUENCE</scope>
    <source>
        <strain evidence="8">SB0661_bin_32</strain>
    </source>
</reference>
<comment type="similarity">
    <text evidence="2">Belongs to the CRISPR-associated Csm5 family.</text>
</comment>
<evidence type="ECO:0000259" key="7">
    <source>
        <dbReference type="Pfam" id="PF03787"/>
    </source>
</evidence>
<dbReference type="PANTHER" id="PTHR38007:SF1">
    <property type="entry name" value="CRISPR SYSTEM CMS PROTEIN CSM5"/>
    <property type="match status" value="1"/>
</dbReference>
<protein>
    <recommendedName>
        <fullName evidence="3">CRISPR system Cms protein Csm5</fullName>
    </recommendedName>
    <alternativeName>
        <fullName evidence="6">CRISPR type III A-associated protein Csm5</fullName>
    </alternativeName>
</protein>
<sequence length="372" mass="41982">MADYTIYDLTVSVLTPLHIGTGRELLNQYDYAIHNGRTWRLNESALLDAQDVEDAETASTLAQTPPAQLLRSQDFRPDGGLFRYVLRGTPRSGAEGAQLREQIKDAFDRPYLPGSSLKGALRTALAWNVWQHGQMRPEIRKIGRRRQWAAQTYEKEIFGRDPNHDFLRALHVSDSAPVDADQLLLLNASVMNRRGSPGAPIEMEAVAPDTQFSLTLKVDDALFSEWAVASRLRLNGQELLTDLPRAVQNHSLALARQEVAWFKDIGPARQIAGFYQQLAGSRPGARRFLITLGWGTGWTSKTFGPHLQSDADFMERILRDHRLARGRRQPGDPFPKSRRVVVQISRDRQGRPLETPAAPMGWCLVEMKERNR</sequence>
<name>A0A6B1D8D3_9CHLR</name>
<evidence type="ECO:0000313" key="8">
    <source>
        <dbReference type="EMBL" id="MYC95652.1"/>
    </source>
</evidence>
<evidence type="ECO:0000256" key="4">
    <source>
        <dbReference type="ARBA" id="ARBA00022884"/>
    </source>
</evidence>
<dbReference type="GO" id="GO:0051607">
    <property type="term" value="P:defense response to virus"/>
    <property type="evidence" value="ECO:0007669"/>
    <property type="project" value="UniProtKB-KW"/>
</dbReference>
<evidence type="ECO:0000256" key="2">
    <source>
        <dbReference type="ARBA" id="ARBA00006680"/>
    </source>
</evidence>
<proteinExistence type="inferred from homology"/>
<dbReference type="AlphaFoldDB" id="A0A6B1D8D3"/>
<evidence type="ECO:0000256" key="1">
    <source>
        <dbReference type="ARBA" id="ARBA00003088"/>
    </source>
</evidence>
<accession>A0A6B1D8D3</accession>
<dbReference type="EMBL" id="VXMH01000062">
    <property type="protein sequence ID" value="MYC95652.1"/>
    <property type="molecule type" value="Genomic_DNA"/>
</dbReference>